<keyword evidence="5" id="KW-1185">Reference proteome</keyword>
<dbReference type="OrthoDB" id="47437at2759"/>
<sequence>MYHTMINVMKDPVKNRGPLFLIIWAAWVVVGFFFYSYAPKMNLGWRRGWYMAINIGYSIGFGEPGEDYDPYLWFSTIYVLIGSSFIGVALSFFADKIGEDHDNWFTNLVQQKAYEESIQNSRDPWVLLKAIYVQYEAVIRAITVWVIWIGIMIVYSLWGLGWSYVQAQYFAITTLSTGGHWGLPKYAPDWMWPLTAFMAMLGVPLMGVAMAQLATLMVDQGDIEVTKKELVEDVTGEELLMLRKFGLENGDGVIDSAEYIILCMVRMGQDPALIEFISNRFKELDDDDSGYLTIEEITGGKYFLKDGQIVSKVGGVLGIKGVKQFSMANLNVQFSDSEEDDKNDDKNDLEA</sequence>
<dbReference type="PROSITE" id="PS00018">
    <property type="entry name" value="EF_HAND_1"/>
    <property type="match status" value="1"/>
</dbReference>
<evidence type="ECO:0000256" key="1">
    <source>
        <dbReference type="ARBA" id="ARBA00022837"/>
    </source>
</evidence>
<dbReference type="SUPFAM" id="SSF81324">
    <property type="entry name" value="Voltage-gated potassium channels"/>
    <property type="match status" value="2"/>
</dbReference>
<reference evidence="4" key="1">
    <citation type="submission" date="2020-06" db="EMBL/GenBank/DDBJ databases">
        <authorList>
            <consortium name="Plant Systems Biology data submission"/>
        </authorList>
    </citation>
    <scope>NUCLEOTIDE SEQUENCE</scope>
    <source>
        <strain evidence="4">D6</strain>
    </source>
</reference>
<feature type="transmembrane region" description="Helical" evidence="2">
    <location>
        <begin position="20"/>
        <end position="38"/>
    </location>
</feature>
<evidence type="ECO:0000313" key="4">
    <source>
        <dbReference type="EMBL" id="CAB9513491.1"/>
    </source>
</evidence>
<proteinExistence type="predicted"/>
<dbReference type="InterPro" id="IPR011992">
    <property type="entry name" value="EF-hand-dom_pair"/>
</dbReference>
<gene>
    <name evidence="4" type="ORF">SEMRO_594_G172540.1</name>
</gene>
<feature type="transmembrane region" description="Helical" evidence="2">
    <location>
        <begin position="137"/>
        <end position="158"/>
    </location>
</feature>
<protein>
    <recommendedName>
        <fullName evidence="3">EF-hand domain-containing protein</fullName>
    </recommendedName>
</protein>
<keyword evidence="1" id="KW-0106">Calcium</keyword>
<keyword evidence="2" id="KW-0472">Membrane</keyword>
<evidence type="ECO:0000313" key="5">
    <source>
        <dbReference type="Proteomes" id="UP001153069"/>
    </source>
</evidence>
<dbReference type="Gene3D" id="1.10.287.70">
    <property type="match status" value="1"/>
</dbReference>
<dbReference type="GO" id="GO:0005509">
    <property type="term" value="F:calcium ion binding"/>
    <property type="evidence" value="ECO:0007669"/>
    <property type="project" value="InterPro"/>
</dbReference>
<accession>A0A9N8HGT1</accession>
<feature type="domain" description="EF-hand" evidence="3">
    <location>
        <begin position="272"/>
        <end position="307"/>
    </location>
</feature>
<dbReference type="PROSITE" id="PS50222">
    <property type="entry name" value="EF_HAND_2"/>
    <property type="match status" value="1"/>
</dbReference>
<feature type="transmembrane region" description="Helical" evidence="2">
    <location>
        <begin position="190"/>
        <end position="218"/>
    </location>
</feature>
<keyword evidence="2" id="KW-1133">Transmembrane helix</keyword>
<dbReference type="AlphaFoldDB" id="A0A9N8HGT1"/>
<evidence type="ECO:0000259" key="3">
    <source>
        <dbReference type="PROSITE" id="PS50222"/>
    </source>
</evidence>
<evidence type="ECO:0000256" key="2">
    <source>
        <dbReference type="SAM" id="Phobius"/>
    </source>
</evidence>
<dbReference type="InterPro" id="IPR018247">
    <property type="entry name" value="EF_Hand_1_Ca_BS"/>
</dbReference>
<dbReference type="EMBL" id="CAICTM010000593">
    <property type="protein sequence ID" value="CAB9513491.1"/>
    <property type="molecule type" value="Genomic_DNA"/>
</dbReference>
<dbReference type="SUPFAM" id="SSF47473">
    <property type="entry name" value="EF-hand"/>
    <property type="match status" value="1"/>
</dbReference>
<dbReference type="Proteomes" id="UP001153069">
    <property type="component" value="Unassembled WGS sequence"/>
</dbReference>
<name>A0A9N8HGT1_9STRA</name>
<feature type="transmembrane region" description="Helical" evidence="2">
    <location>
        <begin position="71"/>
        <end position="94"/>
    </location>
</feature>
<comment type="caution">
    <text evidence="4">The sequence shown here is derived from an EMBL/GenBank/DDBJ whole genome shotgun (WGS) entry which is preliminary data.</text>
</comment>
<keyword evidence="2" id="KW-0812">Transmembrane</keyword>
<organism evidence="4 5">
    <name type="scientific">Seminavis robusta</name>
    <dbReference type="NCBI Taxonomy" id="568900"/>
    <lineage>
        <taxon>Eukaryota</taxon>
        <taxon>Sar</taxon>
        <taxon>Stramenopiles</taxon>
        <taxon>Ochrophyta</taxon>
        <taxon>Bacillariophyta</taxon>
        <taxon>Bacillariophyceae</taxon>
        <taxon>Bacillariophycidae</taxon>
        <taxon>Naviculales</taxon>
        <taxon>Naviculaceae</taxon>
        <taxon>Seminavis</taxon>
    </lineage>
</organism>
<dbReference type="InterPro" id="IPR002048">
    <property type="entry name" value="EF_hand_dom"/>
</dbReference>